<dbReference type="PANTHER" id="PTHR42831:SF1">
    <property type="entry name" value="FE-S PROTEIN MATURATION AUXILIARY FACTOR YITW"/>
    <property type="match status" value="1"/>
</dbReference>
<proteinExistence type="predicted"/>
<dbReference type="Gene3D" id="3.30.300.130">
    <property type="entry name" value="Fe-S cluster assembly (FSCA)"/>
    <property type="match status" value="1"/>
</dbReference>
<reference evidence="2 3" key="1">
    <citation type="submission" date="2016-10" db="EMBL/GenBank/DDBJ databases">
        <authorList>
            <person name="de Groot N.N."/>
        </authorList>
    </citation>
    <scope>NUCLEOTIDE SEQUENCE [LARGE SCALE GENOMIC DNA]</scope>
    <source>
        <strain evidence="2 3">DSM 23399</strain>
    </source>
</reference>
<dbReference type="STRING" id="237018.SAMN04489723_10773"/>
<sequence>MSTDNNTETASTQIEGLKEKVVQAIKLVYDPEIPVDVHDLGLIYEITVYPVNNVYILMTLTSPNCPSAEFIPSEVKDKIQQIQGVNNVEVELTFDPPYSQDMMSEAAKLELGFL</sequence>
<dbReference type="RefSeq" id="WP_092897239.1">
    <property type="nucleotide sequence ID" value="NZ_CAXBKE010000016.1"/>
</dbReference>
<dbReference type="OrthoDB" id="9805360at2"/>
<evidence type="ECO:0000259" key="1">
    <source>
        <dbReference type="Pfam" id="PF01883"/>
    </source>
</evidence>
<dbReference type="InterPro" id="IPR002744">
    <property type="entry name" value="MIP18-like"/>
</dbReference>
<dbReference type="InterPro" id="IPR034904">
    <property type="entry name" value="FSCA_dom_sf"/>
</dbReference>
<dbReference type="SUPFAM" id="SSF117916">
    <property type="entry name" value="Fe-S cluster assembly (FSCA) domain-like"/>
    <property type="match status" value="1"/>
</dbReference>
<dbReference type="PANTHER" id="PTHR42831">
    <property type="entry name" value="FE-S PROTEIN MATURATION AUXILIARY FACTOR YITW"/>
    <property type="match status" value="1"/>
</dbReference>
<dbReference type="InterPro" id="IPR052339">
    <property type="entry name" value="Fe-S_Maturation_MIP18"/>
</dbReference>
<accession>A0A1I0ZZL8</accession>
<gene>
    <name evidence="2" type="ORF">SAMN04489723_10773</name>
</gene>
<evidence type="ECO:0000313" key="3">
    <source>
        <dbReference type="Proteomes" id="UP000198790"/>
    </source>
</evidence>
<keyword evidence="3" id="KW-1185">Reference proteome</keyword>
<dbReference type="AlphaFoldDB" id="A0A1I0ZZL8"/>
<evidence type="ECO:0000313" key="2">
    <source>
        <dbReference type="EMBL" id="SFB31185.1"/>
    </source>
</evidence>
<feature type="domain" description="MIP18 family-like" evidence="1">
    <location>
        <begin position="18"/>
        <end position="90"/>
    </location>
</feature>
<dbReference type="Proteomes" id="UP000198790">
    <property type="component" value="Unassembled WGS sequence"/>
</dbReference>
<protein>
    <submittedName>
        <fullName evidence="2">FeS assembly SUF system protein</fullName>
    </submittedName>
</protein>
<dbReference type="EMBL" id="FOKK01000007">
    <property type="protein sequence ID" value="SFB31185.1"/>
    <property type="molecule type" value="Genomic_DNA"/>
</dbReference>
<name>A0A1I0ZZL8_9BACT</name>
<dbReference type="Pfam" id="PF01883">
    <property type="entry name" value="FeS_assembly_P"/>
    <property type="match status" value="1"/>
</dbReference>
<organism evidence="2 3">
    <name type="scientific">Algoriphagus aquimarinus</name>
    <dbReference type="NCBI Taxonomy" id="237018"/>
    <lineage>
        <taxon>Bacteria</taxon>
        <taxon>Pseudomonadati</taxon>
        <taxon>Bacteroidota</taxon>
        <taxon>Cytophagia</taxon>
        <taxon>Cytophagales</taxon>
        <taxon>Cyclobacteriaceae</taxon>
        <taxon>Algoriphagus</taxon>
    </lineage>
</organism>